<evidence type="ECO:0000313" key="3">
    <source>
        <dbReference type="EMBL" id="GMR32179.1"/>
    </source>
</evidence>
<feature type="non-terminal residue" evidence="3">
    <location>
        <position position="342"/>
    </location>
</feature>
<comment type="caution">
    <text evidence="3">The sequence shown here is derived from an EMBL/GenBank/DDBJ whole genome shotgun (WGS) entry which is preliminary data.</text>
</comment>
<dbReference type="InterPro" id="IPR024079">
    <property type="entry name" value="MetalloPept_cat_dom_sf"/>
</dbReference>
<reference evidence="4" key="1">
    <citation type="submission" date="2022-10" db="EMBL/GenBank/DDBJ databases">
        <title>Genome assembly of Pristionchus species.</title>
        <authorList>
            <person name="Yoshida K."/>
            <person name="Sommer R.J."/>
        </authorList>
    </citation>
    <scope>NUCLEOTIDE SEQUENCE [LARGE SCALE GENOMIC DNA]</scope>
    <source>
        <strain evidence="4">RS5460</strain>
    </source>
</reference>
<evidence type="ECO:0000256" key="1">
    <source>
        <dbReference type="ARBA" id="ARBA00023157"/>
    </source>
</evidence>
<feature type="domain" description="Peptidase M12B propeptide" evidence="2">
    <location>
        <begin position="72"/>
        <end position="135"/>
    </location>
</feature>
<evidence type="ECO:0000259" key="2">
    <source>
        <dbReference type="Pfam" id="PF01562"/>
    </source>
</evidence>
<accession>A0AAN5C7V9</accession>
<dbReference type="SUPFAM" id="SSF55486">
    <property type="entry name" value="Metalloproteases ('zincins'), catalytic domain"/>
    <property type="match status" value="1"/>
</dbReference>
<protein>
    <recommendedName>
        <fullName evidence="2">Peptidase M12B propeptide domain-containing protein</fullName>
    </recommendedName>
</protein>
<dbReference type="PANTHER" id="PTHR11905:SF247">
    <property type="entry name" value="PEPTIDASE M12B DOMAIN-CONTAINING PROTEIN"/>
    <property type="match status" value="1"/>
</dbReference>
<sequence>VDQPPSEASSRSFTASFRTKSRMGLLQTLLLIGAASQSCVSLHRSMSPKERQHIFGDEEVEKVPEYWLDKPRKTAHPEEEGHFLYNISYRGREEVFRLQPHSRLFGEEFHMVTRDANSSAMEFSLADQECTYQGESVDDPSIKIALVGCGERMHGMILSTLDASPFLIQPHSRGDEHVIHKRSIDHVLQKHSCLFNPKDDPYPEDRLPISRRSALLDGMHDDRMAVIKEGDLTIELAVFADDAMWRHFVELYGGHADAEMHRFILAAVNNIDILYGQRVINPSVNIKIVRYEVIKTPPSSMTKSAHKYGDVDSLLDAFCDYQAVLNPKGDEDPKHWDHALLF</sequence>
<dbReference type="InterPro" id="IPR002870">
    <property type="entry name" value="Peptidase_M12B_N"/>
</dbReference>
<dbReference type="Pfam" id="PF01562">
    <property type="entry name" value="Pep_M12B_propep"/>
    <property type="match status" value="1"/>
</dbReference>
<dbReference type="Proteomes" id="UP001328107">
    <property type="component" value="Unassembled WGS sequence"/>
</dbReference>
<feature type="non-terminal residue" evidence="3">
    <location>
        <position position="1"/>
    </location>
</feature>
<dbReference type="GO" id="GO:0008237">
    <property type="term" value="F:metallopeptidase activity"/>
    <property type="evidence" value="ECO:0007669"/>
    <property type="project" value="InterPro"/>
</dbReference>
<proteinExistence type="predicted"/>
<evidence type="ECO:0000313" key="4">
    <source>
        <dbReference type="Proteomes" id="UP001328107"/>
    </source>
</evidence>
<organism evidence="3 4">
    <name type="scientific">Pristionchus mayeri</name>
    <dbReference type="NCBI Taxonomy" id="1317129"/>
    <lineage>
        <taxon>Eukaryota</taxon>
        <taxon>Metazoa</taxon>
        <taxon>Ecdysozoa</taxon>
        <taxon>Nematoda</taxon>
        <taxon>Chromadorea</taxon>
        <taxon>Rhabditida</taxon>
        <taxon>Rhabditina</taxon>
        <taxon>Diplogasteromorpha</taxon>
        <taxon>Diplogasteroidea</taxon>
        <taxon>Neodiplogasteridae</taxon>
        <taxon>Pristionchus</taxon>
    </lineage>
</organism>
<dbReference type="PANTHER" id="PTHR11905">
    <property type="entry name" value="ADAM A DISINTEGRIN AND METALLOPROTEASE DOMAIN"/>
    <property type="match status" value="1"/>
</dbReference>
<keyword evidence="1" id="KW-1015">Disulfide bond</keyword>
<keyword evidence="4" id="KW-1185">Reference proteome</keyword>
<name>A0AAN5C7V9_9BILA</name>
<dbReference type="Gene3D" id="3.40.390.10">
    <property type="entry name" value="Collagenase (Catalytic Domain)"/>
    <property type="match status" value="1"/>
</dbReference>
<dbReference type="AlphaFoldDB" id="A0AAN5C7V9"/>
<gene>
    <name evidence="3" type="ORF">PMAYCL1PPCAC_02374</name>
</gene>
<dbReference type="EMBL" id="BTRK01000001">
    <property type="protein sequence ID" value="GMR32179.1"/>
    <property type="molecule type" value="Genomic_DNA"/>
</dbReference>